<evidence type="ECO:0000256" key="1">
    <source>
        <dbReference type="SAM" id="SignalP"/>
    </source>
</evidence>
<gene>
    <name evidence="2" type="ORF">G3O08_19490</name>
</gene>
<feature type="chain" id="PRO_5029660154" description="CHRD domain-containing protein" evidence="1">
    <location>
        <begin position="22"/>
        <end position="194"/>
    </location>
</feature>
<dbReference type="Proteomes" id="UP000486602">
    <property type="component" value="Unassembled WGS sequence"/>
</dbReference>
<comment type="caution">
    <text evidence="2">The sequence shown here is derived from an EMBL/GenBank/DDBJ whole genome shotgun (WGS) entry which is preliminary data.</text>
</comment>
<organism evidence="2 3">
    <name type="scientific">Cryomorpha ignava</name>
    <dbReference type="NCBI Taxonomy" id="101383"/>
    <lineage>
        <taxon>Bacteria</taxon>
        <taxon>Pseudomonadati</taxon>
        <taxon>Bacteroidota</taxon>
        <taxon>Flavobacteriia</taxon>
        <taxon>Flavobacteriales</taxon>
        <taxon>Cryomorphaceae</taxon>
        <taxon>Cryomorpha</taxon>
    </lineage>
</organism>
<sequence length="194" mass="20611">MQFFKQPLSFFLFLAITLTLGMVSCSDDDNKDGGPAGPAGDEFGSSALTLSGDVEGERSGMADFELLNLAGLSHWWTISMLDFSPQTFSLNLILSVNSENAPQPGPGTYPIGIDINNPNTQYFTADLTLIENQDFANASNYTTAMTSGGTVTITAANDQEMVGTFEFTAIEYGDSLNVISTVDVSGSFSAVPVQ</sequence>
<dbReference type="EMBL" id="JAAGVY010000068">
    <property type="protein sequence ID" value="NEN25680.1"/>
    <property type="molecule type" value="Genomic_DNA"/>
</dbReference>
<name>A0A7K3WVI9_9FLAO</name>
<feature type="signal peptide" evidence="1">
    <location>
        <begin position="1"/>
        <end position="21"/>
    </location>
</feature>
<dbReference type="RefSeq" id="WP_163287128.1">
    <property type="nucleotide sequence ID" value="NZ_JAAGVY010000068.1"/>
</dbReference>
<keyword evidence="3" id="KW-1185">Reference proteome</keyword>
<protein>
    <recommendedName>
        <fullName evidence="4">CHRD domain-containing protein</fullName>
    </recommendedName>
</protein>
<evidence type="ECO:0008006" key="4">
    <source>
        <dbReference type="Google" id="ProtNLM"/>
    </source>
</evidence>
<keyword evidence="1" id="KW-0732">Signal</keyword>
<proteinExistence type="predicted"/>
<dbReference type="PROSITE" id="PS51257">
    <property type="entry name" value="PROKAR_LIPOPROTEIN"/>
    <property type="match status" value="1"/>
</dbReference>
<reference evidence="2 3" key="1">
    <citation type="submission" date="2020-02" db="EMBL/GenBank/DDBJ databases">
        <title>Out from the shadows clarifying the taxonomy of the family Cryomorphaceae and related taxa by utilizing the GTDB taxonomic framework.</title>
        <authorList>
            <person name="Bowman J.P."/>
        </authorList>
    </citation>
    <scope>NUCLEOTIDE SEQUENCE [LARGE SCALE GENOMIC DNA]</scope>
    <source>
        <strain evidence="2 3">QSSC 1-22</strain>
    </source>
</reference>
<dbReference type="AlphaFoldDB" id="A0A7K3WVI9"/>
<evidence type="ECO:0000313" key="3">
    <source>
        <dbReference type="Proteomes" id="UP000486602"/>
    </source>
</evidence>
<accession>A0A7K3WVI9</accession>
<evidence type="ECO:0000313" key="2">
    <source>
        <dbReference type="EMBL" id="NEN25680.1"/>
    </source>
</evidence>